<keyword evidence="2" id="KW-0808">Transferase</keyword>
<dbReference type="InterPro" id="IPR000182">
    <property type="entry name" value="GNAT_dom"/>
</dbReference>
<gene>
    <name evidence="2" type="ORF">BBD41_16665</name>
</gene>
<dbReference type="InterPro" id="IPR051531">
    <property type="entry name" value="N-acetyltransferase"/>
</dbReference>
<dbReference type="AlphaFoldDB" id="A0A1B2E2E4"/>
<dbReference type="CDD" id="cd04301">
    <property type="entry name" value="NAT_SF"/>
    <property type="match status" value="1"/>
</dbReference>
<dbReference type="Pfam" id="PF13302">
    <property type="entry name" value="Acetyltransf_3"/>
    <property type="match status" value="1"/>
</dbReference>
<dbReference type="PROSITE" id="PS51186">
    <property type="entry name" value="GNAT"/>
    <property type="match status" value="1"/>
</dbReference>
<protein>
    <submittedName>
        <fullName evidence="2">GNAT family N-acetyltransferase</fullName>
    </submittedName>
</protein>
<name>A0A1B2E2E4_9BACL</name>
<evidence type="ECO:0000259" key="1">
    <source>
        <dbReference type="PROSITE" id="PS51186"/>
    </source>
</evidence>
<dbReference type="SUPFAM" id="SSF55729">
    <property type="entry name" value="Acyl-CoA N-acyltransferases (Nat)"/>
    <property type="match status" value="1"/>
</dbReference>
<accession>A0A1B2E2E4</accession>
<dbReference type="EMBL" id="CP016809">
    <property type="protein sequence ID" value="ANY74082.1"/>
    <property type="molecule type" value="Genomic_DNA"/>
</dbReference>
<evidence type="ECO:0000313" key="2">
    <source>
        <dbReference type="EMBL" id="ANY74082.1"/>
    </source>
</evidence>
<dbReference type="RefSeq" id="WP_099478268.1">
    <property type="nucleotide sequence ID" value="NZ_CP016809.1"/>
</dbReference>
<proteinExistence type="predicted"/>
<dbReference type="GO" id="GO:0005737">
    <property type="term" value="C:cytoplasm"/>
    <property type="evidence" value="ECO:0007669"/>
    <property type="project" value="TreeGrafter"/>
</dbReference>
<reference evidence="2" key="1">
    <citation type="submission" date="2016-08" db="EMBL/GenBank/DDBJ databases">
        <title>Complete Genome Seqeunce of Paenibacillus sp. nov. IHBB 9852 from high altitute lake of Indian trans-Himalayas.</title>
        <authorList>
            <person name="Kiran S."/>
            <person name="Swarnkar M.K."/>
            <person name="Rana A."/>
            <person name="Tewari R."/>
            <person name="Gulati A."/>
        </authorList>
    </citation>
    <scope>NUCLEOTIDE SEQUENCE [LARGE SCALE GENOMIC DNA]</scope>
    <source>
        <strain evidence="2">IHBB 9852</strain>
    </source>
</reference>
<dbReference type="InterPro" id="IPR016181">
    <property type="entry name" value="Acyl_CoA_acyltransferase"/>
</dbReference>
<organism evidence="2">
    <name type="scientific">Paenibacillus ihbetae</name>
    <dbReference type="NCBI Taxonomy" id="1870820"/>
    <lineage>
        <taxon>Bacteria</taxon>
        <taxon>Bacillati</taxon>
        <taxon>Bacillota</taxon>
        <taxon>Bacilli</taxon>
        <taxon>Bacillales</taxon>
        <taxon>Paenibacillaceae</taxon>
        <taxon>Paenibacillus</taxon>
    </lineage>
</organism>
<dbReference type="PANTHER" id="PTHR43792:SF9">
    <property type="entry name" value="RIBOSOMAL-PROTEIN-ALANINE ACETYLTRANSFERASE"/>
    <property type="match status" value="1"/>
</dbReference>
<dbReference type="KEGG" id="pib:BBD41_16665"/>
<sequence length="191" mass="22604">MGIERIYTNLPELETDRLRLRRISMRDAEDMYAYASDDEVTPYVTWETHRSIEDSKRFIQYILAQYAKHDIAPWGIELKENGRLIGTVDFVWWRPEHQSAEIGYVLAREYWGRGIMTEAASALVKLGFEEMELIRIQARCFEDNIASQRVMEKIGMRYEGTLRQAMKVKERHWNLKVFSILKEEYEPASDS</sequence>
<feature type="domain" description="N-acetyltransferase" evidence="1">
    <location>
        <begin position="18"/>
        <end position="187"/>
    </location>
</feature>
<dbReference type="GO" id="GO:0008999">
    <property type="term" value="F:protein-N-terminal-alanine acetyltransferase activity"/>
    <property type="evidence" value="ECO:0007669"/>
    <property type="project" value="TreeGrafter"/>
</dbReference>
<dbReference type="Gene3D" id="3.40.630.30">
    <property type="match status" value="1"/>
</dbReference>
<dbReference type="PANTHER" id="PTHR43792">
    <property type="entry name" value="GNAT FAMILY, PUTATIVE (AFU_ORTHOLOGUE AFUA_3G00765)-RELATED-RELATED"/>
    <property type="match status" value="1"/>
</dbReference>